<proteinExistence type="predicted"/>
<organism evidence="3">
    <name type="scientific">Micromonas pusilla (strain CCMP1545)</name>
    <name type="common">Picoplanktonic green alga</name>
    <dbReference type="NCBI Taxonomy" id="564608"/>
    <lineage>
        <taxon>Eukaryota</taxon>
        <taxon>Viridiplantae</taxon>
        <taxon>Chlorophyta</taxon>
        <taxon>Mamiellophyceae</taxon>
        <taxon>Mamiellales</taxon>
        <taxon>Mamiellaceae</taxon>
        <taxon>Micromonas</taxon>
    </lineage>
</organism>
<evidence type="ECO:0000313" key="3">
    <source>
        <dbReference type="Proteomes" id="UP000001876"/>
    </source>
</evidence>
<dbReference type="Gene3D" id="3.30.530.20">
    <property type="match status" value="1"/>
</dbReference>
<dbReference type="EMBL" id="GG663749">
    <property type="protein sequence ID" value="EEH52243.1"/>
    <property type="molecule type" value="Genomic_DNA"/>
</dbReference>
<dbReference type="KEGG" id="mpp:MICPUCDRAFT_53630"/>
<dbReference type="InterPro" id="IPR047137">
    <property type="entry name" value="ORF3"/>
</dbReference>
<sequence>MTNDAIAPAERAEERLLALAERGAIRGSRSEEDRRWRAAMAKASPDEFWEWQREDEWWAQHAKWSEAAYAPARKKYADVVSEFVAGVDVNASAERCFRLWRDPDALRKFVPGLAAIRPAPDGRCFECKQLYQFADPRTHELEELWFMTHIAEEMENRSIHYQATDGFPNGVVVTFDASEENASWTSVNVEYYCHLPMDLAVKDGVMRVSLDVEGLVTECLTRFAKLAAAADGDDGDDDDEIFPARALPVGSGLRGKDGREVQRGEPTVASKRAMREAREAFVKRVGREPFKTELLKGETRGAR</sequence>
<reference evidence="2 3" key="1">
    <citation type="journal article" date="2009" name="Science">
        <title>Green evolution and dynamic adaptations revealed by genomes of the marine picoeukaryotes Micromonas.</title>
        <authorList>
            <person name="Worden A.Z."/>
            <person name="Lee J.H."/>
            <person name="Mock T."/>
            <person name="Rouze P."/>
            <person name="Simmons M.P."/>
            <person name="Aerts A.L."/>
            <person name="Allen A.E."/>
            <person name="Cuvelier M.L."/>
            <person name="Derelle E."/>
            <person name="Everett M.V."/>
            <person name="Foulon E."/>
            <person name="Grimwood J."/>
            <person name="Gundlach H."/>
            <person name="Henrissat B."/>
            <person name="Napoli C."/>
            <person name="McDonald S.M."/>
            <person name="Parker M.S."/>
            <person name="Rombauts S."/>
            <person name="Salamov A."/>
            <person name="Von Dassow P."/>
            <person name="Badger J.H."/>
            <person name="Coutinho P.M."/>
            <person name="Demir E."/>
            <person name="Dubchak I."/>
            <person name="Gentemann C."/>
            <person name="Eikrem W."/>
            <person name="Gready J.E."/>
            <person name="John U."/>
            <person name="Lanier W."/>
            <person name="Lindquist E.A."/>
            <person name="Lucas S."/>
            <person name="Mayer K.F."/>
            <person name="Moreau H."/>
            <person name="Not F."/>
            <person name="Otillar R."/>
            <person name="Panaud O."/>
            <person name="Pangilinan J."/>
            <person name="Paulsen I."/>
            <person name="Piegu B."/>
            <person name="Poliakov A."/>
            <person name="Robbens S."/>
            <person name="Schmutz J."/>
            <person name="Toulza E."/>
            <person name="Wyss T."/>
            <person name="Zelensky A."/>
            <person name="Zhou K."/>
            <person name="Armbrust E.V."/>
            <person name="Bhattacharya D."/>
            <person name="Goodenough U.W."/>
            <person name="Van de Peer Y."/>
            <person name="Grigoriev I.V."/>
        </authorList>
    </citation>
    <scope>NUCLEOTIDE SEQUENCE [LARGE SCALE GENOMIC DNA]</scope>
    <source>
        <strain evidence="2 3">CCMP1545</strain>
    </source>
</reference>
<evidence type="ECO:0000256" key="1">
    <source>
        <dbReference type="SAM" id="MobiDB-lite"/>
    </source>
</evidence>
<dbReference type="GeneID" id="9689311"/>
<dbReference type="AlphaFoldDB" id="C1N7B7"/>
<dbReference type="OMA" id="NASAERC"/>
<dbReference type="RefSeq" id="XP_003063870.1">
    <property type="nucleotide sequence ID" value="XM_003063824.1"/>
</dbReference>
<gene>
    <name evidence="2" type="ORF">MICPUCDRAFT_53630</name>
</gene>
<feature type="compositionally biased region" description="Basic and acidic residues" evidence="1">
    <location>
        <begin position="254"/>
        <end position="263"/>
    </location>
</feature>
<dbReference type="SUPFAM" id="SSF55961">
    <property type="entry name" value="Bet v1-like"/>
    <property type="match status" value="1"/>
</dbReference>
<dbReference type="InterPro" id="IPR023393">
    <property type="entry name" value="START-like_dom_sf"/>
</dbReference>
<dbReference type="Proteomes" id="UP000001876">
    <property type="component" value="Unassembled WGS sequence"/>
</dbReference>
<dbReference type="PANTHER" id="PTHR33824:SF7">
    <property type="entry name" value="POLYKETIDE CYCLASE_DEHYDRASE AND LIPID TRANSPORT SUPERFAMILY PROTEIN"/>
    <property type="match status" value="1"/>
</dbReference>
<dbReference type="PANTHER" id="PTHR33824">
    <property type="entry name" value="POLYKETIDE CYCLASE/DEHYDRASE AND LIPID TRANSPORT SUPERFAMILY PROTEIN"/>
    <property type="match status" value="1"/>
</dbReference>
<keyword evidence="3" id="KW-1185">Reference proteome</keyword>
<evidence type="ECO:0000313" key="2">
    <source>
        <dbReference type="EMBL" id="EEH52243.1"/>
    </source>
</evidence>
<feature type="region of interest" description="Disordered" evidence="1">
    <location>
        <begin position="253"/>
        <end position="273"/>
    </location>
</feature>
<accession>C1N7B7</accession>
<name>C1N7B7_MICPC</name>
<protein>
    <submittedName>
        <fullName evidence="2">Predicted protein</fullName>
    </submittedName>
</protein>